<dbReference type="Proteomes" id="UP000619293">
    <property type="component" value="Unassembled WGS sequence"/>
</dbReference>
<feature type="chain" id="PRO_5035327653" evidence="1">
    <location>
        <begin position="20"/>
        <end position="81"/>
    </location>
</feature>
<dbReference type="RefSeq" id="WP_191838532.1">
    <property type="nucleotide sequence ID" value="NZ_BAAALB010000005.1"/>
</dbReference>
<feature type="signal peptide" evidence="1">
    <location>
        <begin position="1"/>
        <end position="19"/>
    </location>
</feature>
<keyword evidence="3" id="KW-1185">Reference proteome</keyword>
<sequence>MLAIASVVWARRPWLGANAAGAVATAAGPTGAAWWIGAQQPDAPTTGSATVGLNGTTAINRPAGAMLSLRQPGLMPTRPGQ</sequence>
<name>A0A8J3NU97_9ACTN</name>
<keyword evidence="1" id="KW-0732">Signal</keyword>
<evidence type="ECO:0000313" key="2">
    <source>
        <dbReference type="EMBL" id="GIF92516.1"/>
    </source>
</evidence>
<proteinExistence type="predicted"/>
<organism evidence="2 3">
    <name type="scientific">Catellatospora chokoriensis</name>
    <dbReference type="NCBI Taxonomy" id="310353"/>
    <lineage>
        <taxon>Bacteria</taxon>
        <taxon>Bacillati</taxon>
        <taxon>Actinomycetota</taxon>
        <taxon>Actinomycetes</taxon>
        <taxon>Micromonosporales</taxon>
        <taxon>Micromonosporaceae</taxon>
        <taxon>Catellatospora</taxon>
    </lineage>
</organism>
<gene>
    <name evidence="2" type="ORF">Cch02nite_59600</name>
</gene>
<dbReference type="EMBL" id="BONG01000046">
    <property type="protein sequence ID" value="GIF92516.1"/>
    <property type="molecule type" value="Genomic_DNA"/>
</dbReference>
<reference evidence="2 3" key="1">
    <citation type="submission" date="2021-01" db="EMBL/GenBank/DDBJ databases">
        <title>Whole genome shotgun sequence of Catellatospora chokoriensis NBRC 107358.</title>
        <authorList>
            <person name="Komaki H."/>
            <person name="Tamura T."/>
        </authorList>
    </citation>
    <scope>NUCLEOTIDE SEQUENCE [LARGE SCALE GENOMIC DNA]</scope>
    <source>
        <strain evidence="2 3">NBRC 107358</strain>
    </source>
</reference>
<dbReference type="AlphaFoldDB" id="A0A8J3NU97"/>
<evidence type="ECO:0000256" key="1">
    <source>
        <dbReference type="SAM" id="SignalP"/>
    </source>
</evidence>
<accession>A0A8J3NU97</accession>
<evidence type="ECO:0000313" key="3">
    <source>
        <dbReference type="Proteomes" id="UP000619293"/>
    </source>
</evidence>
<comment type="caution">
    <text evidence="2">The sequence shown here is derived from an EMBL/GenBank/DDBJ whole genome shotgun (WGS) entry which is preliminary data.</text>
</comment>
<protein>
    <submittedName>
        <fullName evidence="2">Uncharacterized protein</fullName>
    </submittedName>
</protein>